<comment type="caution">
    <text evidence="1">The sequence shown here is derived from an EMBL/GenBank/DDBJ whole genome shotgun (WGS) entry which is preliminary data.</text>
</comment>
<proteinExistence type="predicted"/>
<dbReference type="AlphaFoldDB" id="A0A1R3JSH1"/>
<evidence type="ECO:0000313" key="1">
    <source>
        <dbReference type="EMBL" id="OMO97744.1"/>
    </source>
</evidence>
<dbReference type="EMBL" id="AWUE01015416">
    <property type="protein sequence ID" value="OMO97744.1"/>
    <property type="molecule type" value="Genomic_DNA"/>
</dbReference>
<reference evidence="2" key="1">
    <citation type="submission" date="2013-09" db="EMBL/GenBank/DDBJ databases">
        <title>Corchorus olitorius genome sequencing.</title>
        <authorList>
            <person name="Alam M."/>
            <person name="Haque M.S."/>
            <person name="Islam M.S."/>
            <person name="Emdad E.M."/>
            <person name="Islam M.M."/>
            <person name="Ahmed B."/>
            <person name="Halim A."/>
            <person name="Hossen Q.M.M."/>
            <person name="Hossain M.Z."/>
            <person name="Ahmed R."/>
            <person name="Khan M.M."/>
            <person name="Islam R."/>
            <person name="Rashid M.M."/>
            <person name="Khan S.A."/>
            <person name="Rahman M.S."/>
            <person name="Alam M."/>
            <person name="Yahiya A.S."/>
            <person name="Khan M.S."/>
            <person name="Azam M.S."/>
            <person name="Haque T."/>
            <person name="Lashkar M.Z.H."/>
            <person name="Akhand A.I."/>
            <person name="Morshed G."/>
            <person name="Roy S."/>
            <person name="Uddin K.S."/>
            <person name="Rabeya T."/>
            <person name="Hossain A.S."/>
            <person name="Chowdhury A."/>
            <person name="Snigdha A.R."/>
            <person name="Mortoza M.S."/>
            <person name="Matin S.A."/>
            <person name="Hoque S.M.E."/>
            <person name="Islam M.K."/>
            <person name="Roy D.K."/>
            <person name="Haider R."/>
            <person name="Moosa M.M."/>
            <person name="Elias S.M."/>
            <person name="Hasan A.M."/>
            <person name="Jahan S."/>
            <person name="Shafiuddin M."/>
            <person name="Mahmood N."/>
            <person name="Shommy N.S."/>
        </authorList>
    </citation>
    <scope>NUCLEOTIDE SEQUENCE [LARGE SCALE GENOMIC DNA]</scope>
    <source>
        <strain evidence="2">cv. O-4</strain>
    </source>
</reference>
<organism evidence="1 2">
    <name type="scientific">Corchorus olitorius</name>
    <dbReference type="NCBI Taxonomy" id="93759"/>
    <lineage>
        <taxon>Eukaryota</taxon>
        <taxon>Viridiplantae</taxon>
        <taxon>Streptophyta</taxon>
        <taxon>Embryophyta</taxon>
        <taxon>Tracheophyta</taxon>
        <taxon>Spermatophyta</taxon>
        <taxon>Magnoliopsida</taxon>
        <taxon>eudicotyledons</taxon>
        <taxon>Gunneridae</taxon>
        <taxon>Pentapetalae</taxon>
        <taxon>rosids</taxon>
        <taxon>malvids</taxon>
        <taxon>Malvales</taxon>
        <taxon>Malvaceae</taxon>
        <taxon>Grewioideae</taxon>
        <taxon>Apeibeae</taxon>
        <taxon>Corchorus</taxon>
    </lineage>
</organism>
<gene>
    <name evidence="1" type="ORF">COLO4_14376</name>
</gene>
<protein>
    <submittedName>
        <fullName evidence="1">Uncharacterized protein</fullName>
    </submittedName>
</protein>
<accession>A0A1R3JSH1</accession>
<dbReference type="Proteomes" id="UP000187203">
    <property type="component" value="Unassembled WGS sequence"/>
</dbReference>
<name>A0A1R3JSH1_9ROSI</name>
<evidence type="ECO:0000313" key="2">
    <source>
        <dbReference type="Proteomes" id="UP000187203"/>
    </source>
</evidence>
<keyword evidence="2" id="KW-1185">Reference proteome</keyword>
<sequence>MTRRCQRIESSFFSLLLPDIILTKTPKFWLRAAPVPLQTIPAISSHIYATAVSEYRLLMR</sequence>